<accession>A0A1P8KD97</accession>
<dbReference type="InterPro" id="IPR001173">
    <property type="entry name" value="Glyco_trans_2-like"/>
</dbReference>
<dbReference type="AlphaFoldDB" id="A0A1P8KD97"/>
<dbReference type="PANTHER" id="PTHR22916:SF3">
    <property type="entry name" value="UDP-GLCNAC:BETAGAL BETA-1,3-N-ACETYLGLUCOSAMINYLTRANSFERASE-LIKE PROTEIN 1"/>
    <property type="match status" value="1"/>
</dbReference>
<dbReference type="PANTHER" id="PTHR22916">
    <property type="entry name" value="GLYCOSYLTRANSFERASE"/>
    <property type="match status" value="1"/>
</dbReference>
<dbReference type="CDD" id="cd00761">
    <property type="entry name" value="Glyco_tranf_GTA_type"/>
    <property type="match status" value="1"/>
</dbReference>
<dbReference type="GO" id="GO:0016758">
    <property type="term" value="F:hexosyltransferase activity"/>
    <property type="evidence" value="ECO:0007669"/>
    <property type="project" value="UniProtKB-ARBA"/>
</dbReference>
<dbReference type="EMBL" id="CP019239">
    <property type="protein sequence ID" value="APW43974.1"/>
    <property type="molecule type" value="Genomic_DNA"/>
</dbReference>
<keyword evidence="3" id="KW-1185">Reference proteome</keyword>
<dbReference type="Proteomes" id="UP000186110">
    <property type="component" value="Chromosome"/>
</dbReference>
<protein>
    <recommendedName>
        <fullName evidence="1">Glycosyltransferase 2-like domain-containing protein</fullName>
    </recommendedName>
</protein>
<dbReference type="SUPFAM" id="SSF53448">
    <property type="entry name" value="Nucleotide-diphospho-sugar transferases"/>
    <property type="match status" value="2"/>
</dbReference>
<dbReference type="KEGG" id="rsb:RS694_16495"/>
<dbReference type="Pfam" id="PF00535">
    <property type="entry name" value="Glycos_transf_2"/>
    <property type="match status" value="1"/>
</dbReference>
<dbReference type="Gene3D" id="3.90.550.10">
    <property type="entry name" value="Spore Coat Polysaccharide Biosynthesis Protein SpsA, Chain A"/>
    <property type="match status" value="1"/>
</dbReference>
<gene>
    <name evidence="2" type="ORF">RS694_16495</name>
</gene>
<dbReference type="InterPro" id="IPR029044">
    <property type="entry name" value="Nucleotide-diphossugar_trans"/>
</dbReference>
<evidence type="ECO:0000259" key="1">
    <source>
        <dbReference type="Pfam" id="PF00535"/>
    </source>
</evidence>
<dbReference type="RefSeq" id="WP_029708420.1">
    <property type="nucleotide sequence ID" value="NZ_CP019239.1"/>
</dbReference>
<evidence type="ECO:0000313" key="3">
    <source>
        <dbReference type="Proteomes" id="UP000186110"/>
    </source>
</evidence>
<sequence length="545" mass="60332">MGQAPRFSILICNFNYGDFVGQALRSALDQDYSGPFEVVVVDDGSTDHSRAVIEGFLSDTRVRAVFQENQGQSGAFWTGARVATGDYVCLLDSDDLFLPDKLTRVAQKIAELALPTDQVFLSHDLRVQDMVEGVPIEQTWFDVISIARTTARHTLSSPAHSFPFSVPVGLVLSRSLLEGVLEALPCWSFPYGTDAVLCMAALLQTGQVHYLHEALGIYRIHGNNEFGSVVDGRYLPKFNPAPRAPKTLRFLSEWLDLLDQPPPQRALGLGYLQRMEHYVRRLSATHNLQEPAVSVGLLGDWRGLSADQGPSASLQSHGSVHVVEADAPDLPELEQMARAYEASTGEYFVYLRAGDRLDREFAERHLANRQRGALVGVSCNDVRLASAQGSLVHADLFRRSGAWKEPLQYIAPFSTSLGEWPAPPLSACLFRRNAILDRLFANRTAMPTALQHAGFWLVFQLQLHTAGALRIQETLSTCRLADGAAAHYDYLSGPTDLHGKVLQPPVADAVAWLGDFYRQEQAVFQDWLSPTWHQRFAHWLAAQGA</sequence>
<dbReference type="STRING" id="1484693.RS694_16495"/>
<feature type="domain" description="Glycosyltransferase 2-like" evidence="1">
    <location>
        <begin position="8"/>
        <end position="111"/>
    </location>
</feature>
<dbReference type="eggNOG" id="COG1216">
    <property type="taxonomic scope" value="Bacteria"/>
</dbReference>
<name>A0A1P8KD97_9BURK</name>
<reference evidence="2 3" key="1">
    <citation type="submission" date="2017-01" db="EMBL/GenBank/DDBJ databases">
        <authorList>
            <person name="Mah S.A."/>
            <person name="Swanson W.J."/>
            <person name="Moy G.W."/>
            <person name="Vacquier V.D."/>
        </authorList>
    </citation>
    <scope>NUCLEOTIDE SEQUENCE [LARGE SCALE GENOMIC DNA]</scope>
    <source>
        <strain evidence="2 3">DSM 22694</strain>
    </source>
</reference>
<evidence type="ECO:0000313" key="2">
    <source>
        <dbReference type="EMBL" id="APW43974.1"/>
    </source>
</evidence>
<proteinExistence type="predicted"/>
<organism evidence="2 3">
    <name type="scientific">Rhodoferax saidenbachensis</name>
    <dbReference type="NCBI Taxonomy" id="1484693"/>
    <lineage>
        <taxon>Bacteria</taxon>
        <taxon>Pseudomonadati</taxon>
        <taxon>Pseudomonadota</taxon>
        <taxon>Betaproteobacteria</taxon>
        <taxon>Burkholderiales</taxon>
        <taxon>Comamonadaceae</taxon>
        <taxon>Rhodoferax</taxon>
    </lineage>
</organism>